<dbReference type="RefSeq" id="XP_009013601.1">
    <property type="nucleotide sequence ID" value="XM_009015353.1"/>
</dbReference>
<reference evidence="2 4" key="2">
    <citation type="journal article" date="2013" name="Nature">
        <title>Insights into bilaterian evolution from three spiralian genomes.</title>
        <authorList>
            <person name="Simakov O."/>
            <person name="Marletaz F."/>
            <person name="Cho S.J."/>
            <person name="Edsinger-Gonzales E."/>
            <person name="Havlak P."/>
            <person name="Hellsten U."/>
            <person name="Kuo D.H."/>
            <person name="Larsson T."/>
            <person name="Lv J."/>
            <person name="Arendt D."/>
            <person name="Savage R."/>
            <person name="Osoegawa K."/>
            <person name="de Jong P."/>
            <person name="Grimwood J."/>
            <person name="Chapman J.A."/>
            <person name="Shapiro H."/>
            <person name="Aerts A."/>
            <person name="Otillar R.P."/>
            <person name="Terry A.Y."/>
            <person name="Boore J.L."/>
            <person name="Grigoriev I.V."/>
            <person name="Lindberg D.R."/>
            <person name="Seaver E.C."/>
            <person name="Weisblat D.A."/>
            <person name="Putnam N.H."/>
            <person name="Rokhsar D.S."/>
        </authorList>
    </citation>
    <scope>NUCLEOTIDE SEQUENCE</scope>
</reference>
<dbReference type="KEGG" id="hro:HELRODRAFT_184061"/>
<dbReference type="GeneID" id="20209333"/>
<dbReference type="Proteomes" id="UP000015101">
    <property type="component" value="Unassembled WGS sequence"/>
</dbReference>
<reference evidence="4" key="1">
    <citation type="submission" date="2012-12" db="EMBL/GenBank/DDBJ databases">
        <authorList>
            <person name="Hellsten U."/>
            <person name="Grimwood J."/>
            <person name="Chapman J.A."/>
            <person name="Shapiro H."/>
            <person name="Aerts A."/>
            <person name="Otillar R.P."/>
            <person name="Terry A.Y."/>
            <person name="Boore J.L."/>
            <person name="Simakov O."/>
            <person name="Marletaz F."/>
            <person name="Cho S.-J."/>
            <person name="Edsinger-Gonzales E."/>
            <person name="Havlak P."/>
            <person name="Kuo D.-H."/>
            <person name="Larsson T."/>
            <person name="Lv J."/>
            <person name="Arendt D."/>
            <person name="Savage R."/>
            <person name="Osoegawa K."/>
            <person name="de Jong P."/>
            <person name="Lindberg D.R."/>
            <person name="Seaver E.C."/>
            <person name="Weisblat D.A."/>
            <person name="Putnam N.H."/>
            <person name="Grigoriev I.V."/>
            <person name="Rokhsar D.S."/>
        </authorList>
    </citation>
    <scope>NUCLEOTIDE SEQUENCE</scope>
</reference>
<dbReference type="PANTHER" id="PTHR14826">
    <property type="entry name" value="ANGIOMOTIN"/>
    <property type="match status" value="1"/>
</dbReference>
<dbReference type="EnsemblMetazoa" id="HelroT184061">
    <property type="protein sequence ID" value="HelroP184061"/>
    <property type="gene ID" value="HelroG184061"/>
</dbReference>
<keyword evidence="4" id="KW-1185">Reference proteome</keyword>
<evidence type="ECO:0000313" key="3">
    <source>
        <dbReference type="EnsemblMetazoa" id="HelroP184061"/>
    </source>
</evidence>
<dbReference type="EMBL" id="KB096081">
    <property type="protein sequence ID" value="ESO08302.1"/>
    <property type="molecule type" value="Genomic_DNA"/>
</dbReference>
<dbReference type="InParanoid" id="T1FKI4"/>
<dbReference type="HOGENOM" id="CLU_1435883_0_0_1"/>
<reference evidence="3" key="3">
    <citation type="submission" date="2015-06" db="UniProtKB">
        <authorList>
            <consortium name="EnsemblMetazoa"/>
        </authorList>
    </citation>
    <scope>IDENTIFICATION</scope>
</reference>
<dbReference type="InterPro" id="IPR051747">
    <property type="entry name" value="Angiomotin-like"/>
</dbReference>
<sequence>MGRAYENLVEHTERRECLERMVRMKLESEVVRLNEDNRDFKDQLHQCLSQLHQLNDSMTSLNASSSLSSPAASPLTSSLELQQKELQKKDVVLMKLLKQNRCLLNAKNELEYEASLLRGSLEEQKKQMTFMQLSLSRLQQQQFLNEPHQQHKQHHHTLVFMFVIENTCTNTPDQTASHTNAINKSSNRG</sequence>
<dbReference type="PANTHER" id="PTHR14826:SF14">
    <property type="entry name" value="ANGIOMOTIN_C DOMAIN-CONTAINING PROTEIN"/>
    <property type="match status" value="1"/>
</dbReference>
<dbReference type="OrthoDB" id="5974715at2759"/>
<feature type="coiled-coil region" evidence="1">
    <location>
        <begin position="93"/>
        <end position="141"/>
    </location>
</feature>
<evidence type="ECO:0000313" key="2">
    <source>
        <dbReference type="EMBL" id="ESO08302.1"/>
    </source>
</evidence>
<evidence type="ECO:0000256" key="1">
    <source>
        <dbReference type="SAM" id="Coils"/>
    </source>
</evidence>
<dbReference type="AlphaFoldDB" id="T1FKI4"/>
<dbReference type="EMBL" id="AMQM01009166">
    <property type="status" value="NOT_ANNOTATED_CDS"/>
    <property type="molecule type" value="Genomic_DNA"/>
</dbReference>
<gene>
    <name evidence="3" type="primary">20209333</name>
    <name evidence="2" type="ORF">HELRODRAFT_184061</name>
</gene>
<name>T1FKI4_HELRO</name>
<organism evidence="3 4">
    <name type="scientific">Helobdella robusta</name>
    <name type="common">Californian leech</name>
    <dbReference type="NCBI Taxonomy" id="6412"/>
    <lineage>
        <taxon>Eukaryota</taxon>
        <taxon>Metazoa</taxon>
        <taxon>Spiralia</taxon>
        <taxon>Lophotrochozoa</taxon>
        <taxon>Annelida</taxon>
        <taxon>Clitellata</taxon>
        <taxon>Hirudinea</taxon>
        <taxon>Rhynchobdellida</taxon>
        <taxon>Glossiphoniidae</taxon>
        <taxon>Helobdella</taxon>
    </lineage>
</organism>
<dbReference type="CTD" id="20209333"/>
<proteinExistence type="predicted"/>
<evidence type="ECO:0000313" key="4">
    <source>
        <dbReference type="Proteomes" id="UP000015101"/>
    </source>
</evidence>
<keyword evidence="1" id="KW-0175">Coiled coil</keyword>
<protein>
    <submittedName>
        <fullName evidence="2 3">Uncharacterized protein</fullName>
    </submittedName>
</protein>
<dbReference type="STRING" id="6412.T1FKI4"/>
<accession>T1FKI4</accession>